<proteinExistence type="predicted"/>
<name>A0ABS0F5F8_9BACL</name>
<reference evidence="1 2" key="1">
    <citation type="submission" date="2020-11" db="EMBL/GenBank/DDBJ databases">
        <title>Genomic insight of Alicyclobacillus mali FL 18 reveals a new arsenic-resistant strain, with potential in environmental biotechnology.</title>
        <authorList>
            <person name="Fiorentino G."/>
            <person name="Gallo G."/>
            <person name="Aulitto M."/>
        </authorList>
    </citation>
    <scope>NUCLEOTIDE SEQUENCE [LARGE SCALE GENOMIC DNA]</scope>
    <source>
        <strain evidence="1 2">FL 18</strain>
    </source>
</reference>
<gene>
    <name evidence="1" type="ORF">IW967_11590</name>
</gene>
<sequence length="64" mass="7648">MEIVVSKDYLDALINIVCETDELIVELEDYDPRAGQALRARFARWFEVIDRYAEEQEGWRCAWH</sequence>
<dbReference type="Proteomes" id="UP000642910">
    <property type="component" value="Unassembled WGS sequence"/>
</dbReference>
<dbReference type="RefSeq" id="WP_008340990.1">
    <property type="nucleotide sequence ID" value="NZ_JADPKZ010000045.1"/>
</dbReference>
<keyword evidence="2" id="KW-1185">Reference proteome</keyword>
<protein>
    <submittedName>
        <fullName evidence="1">Uncharacterized protein</fullName>
    </submittedName>
</protein>
<evidence type="ECO:0000313" key="2">
    <source>
        <dbReference type="Proteomes" id="UP000642910"/>
    </source>
</evidence>
<organism evidence="1 2">
    <name type="scientific">Alicyclobacillus mali</name>
    <name type="common">ex Roth et al. 2021</name>
    <dbReference type="NCBI Taxonomy" id="1123961"/>
    <lineage>
        <taxon>Bacteria</taxon>
        <taxon>Bacillati</taxon>
        <taxon>Bacillota</taxon>
        <taxon>Bacilli</taxon>
        <taxon>Bacillales</taxon>
        <taxon>Alicyclobacillaceae</taxon>
        <taxon>Alicyclobacillus</taxon>
    </lineage>
</organism>
<evidence type="ECO:0000313" key="1">
    <source>
        <dbReference type="EMBL" id="MBF8378497.1"/>
    </source>
</evidence>
<dbReference type="EMBL" id="JADPKZ010000045">
    <property type="protein sequence ID" value="MBF8378497.1"/>
    <property type="molecule type" value="Genomic_DNA"/>
</dbReference>
<comment type="caution">
    <text evidence="1">The sequence shown here is derived from an EMBL/GenBank/DDBJ whole genome shotgun (WGS) entry which is preliminary data.</text>
</comment>
<accession>A0ABS0F5F8</accession>